<accession>A0ABZ1JUR6</accession>
<keyword evidence="5" id="KW-0460">Magnesium</keyword>
<dbReference type="PROSITE" id="PS00444">
    <property type="entry name" value="POLYPRENYL_SYNTHASE_2"/>
    <property type="match status" value="1"/>
</dbReference>
<gene>
    <name evidence="7" type="ORF">OG288_36980</name>
</gene>
<proteinExistence type="inferred from homology"/>
<dbReference type="SUPFAM" id="SSF48576">
    <property type="entry name" value="Terpenoid synthases"/>
    <property type="match status" value="1"/>
</dbReference>
<name>A0ABZ1JUR6_9ACTN</name>
<dbReference type="PROSITE" id="PS00723">
    <property type="entry name" value="POLYPRENYL_SYNTHASE_1"/>
    <property type="match status" value="1"/>
</dbReference>
<dbReference type="RefSeq" id="WP_328939216.1">
    <property type="nucleotide sequence ID" value="NZ_CP108133.1"/>
</dbReference>
<keyword evidence="8" id="KW-1185">Reference proteome</keyword>
<evidence type="ECO:0000256" key="6">
    <source>
        <dbReference type="RuleBase" id="RU004466"/>
    </source>
</evidence>
<evidence type="ECO:0000256" key="4">
    <source>
        <dbReference type="ARBA" id="ARBA00022723"/>
    </source>
</evidence>
<dbReference type="InterPro" id="IPR008949">
    <property type="entry name" value="Isoprenoid_synthase_dom_sf"/>
</dbReference>
<evidence type="ECO:0000256" key="5">
    <source>
        <dbReference type="ARBA" id="ARBA00022842"/>
    </source>
</evidence>
<dbReference type="Gene3D" id="1.10.600.10">
    <property type="entry name" value="Farnesyl Diphosphate Synthase"/>
    <property type="match status" value="1"/>
</dbReference>
<dbReference type="Pfam" id="PF00348">
    <property type="entry name" value="polyprenyl_synt"/>
    <property type="match status" value="1"/>
</dbReference>
<dbReference type="PANTHER" id="PTHR12001">
    <property type="entry name" value="GERANYLGERANYL PYROPHOSPHATE SYNTHASE"/>
    <property type="match status" value="1"/>
</dbReference>
<keyword evidence="3 6" id="KW-0808">Transferase</keyword>
<evidence type="ECO:0000313" key="8">
    <source>
        <dbReference type="Proteomes" id="UP001432166"/>
    </source>
</evidence>
<keyword evidence="4" id="KW-0479">Metal-binding</keyword>
<reference evidence="7" key="1">
    <citation type="submission" date="2022-10" db="EMBL/GenBank/DDBJ databases">
        <title>The complete genomes of actinobacterial strains from the NBC collection.</title>
        <authorList>
            <person name="Joergensen T.S."/>
            <person name="Alvarez Arevalo M."/>
            <person name="Sterndorff E.B."/>
            <person name="Faurdal D."/>
            <person name="Vuksanovic O."/>
            <person name="Mourched A.-S."/>
            <person name="Charusanti P."/>
            <person name="Shaw S."/>
            <person name="Blin K."/>
            <person name="Weber T."/>
        </authorList>
    </citation>
    <scope>NUCLEOTIDE SEQUENCE</scope>
    <source>
        <strain evidence="7">NBC_00189</strain>
    </source>
</reference>
<dbReference type="InterPro" id="IPR000092">
    <property type="entry name" value="Polyprenyl_synt"/>
</dbReference>
<dbReference type="CDD" id="cd00685">
    <property type="entry name" value="Trans_IPPS_HT"/>
    <property type="match status" value="1"/>
</dbReference>
<dbReference type="EMBL" id="CP108133">
    <property type="protein sequence ID" value="WTP53428.1"/>
    <property type="molecule type" value="Genomic_DNA"/>
</dbReference>
<dbReference type="PANTHER" id="PTHR12001:SF85">
    <property type="entry name" value="SHORT CHAIN ISOPRENYL DIPHOSPHATE SYNTHASE"/>
    <property type="match status" value="1"/>
</dbReference>
<sequence>MSVQAPATLFDQDAVRRAVDTVLTDFLATQTHSALDRSLPQQAAEALSGFLRAGGKRIRPVLCVAGWQAAGGTGTPDPAIRAAASLEMFHSFALIHDDIIDASDTRRGQPTVHGQTSTHAAILIGDLALVFADQLLHGAGLTPAQLDAVLPIANALRADTIYGQYLDISHAGQPSADPGPGPALTIAQYNIAKYTIEGPLLLGAALTGDDDAIRATLTACGMAVGEAFQLRDDLLGIFGNPTHTGKPSLDDLREGKTTVLMALALQNADGPQRRVLHHHVDNPHPIDAGADQIRTVLTDTGARTTVEEMITERRQSTLTTLDTANLPTYITAVLRSLAVSAISRTT</sequence>
<comment type="cofactor">
    <cofactor evidence="1">
        <name>Mg(2+)</name>
        <dbReference type="ChEBI" id="CHEBI:18420"/>
    </cofactor>
</comment>
<dbReference type="InterPro" id="IPR033749">
    <property type="entry name" value="Polyprenyl_synt_CS"/>
</dbReference>
<evidence type="ECO:0000256" key="3">
    <source>
        <dbReference type="ARBA" id="ARBA00022679"/>
    </source>
</evidence>
<evidence type="ECO:0000313" key="7">
    <source>
        <dbReference type="EMBL" id="WTP53428.1"/>
    </source>
</evidence>
<dbReference type="SFLD" id="SFLDS00005">
    <property type="entry name" value="Isoprenoid_Synthase_Type_I"/>
    <property type="match status" value="1"/>
</dbReference>
<dbReference type="Proteomes" id="UP001432166">
    <property type="component" value="Chromosome"/>
</dbReference>
<comment type="similarity">
    <text evidence="2 6">Belongs to the FPP/GGPP synthase family.</text>
</comment>
<evidence type="ECO:0000256" key="1">
    <source>
        <dbReference type="ARBA" id="ARBA00001946"/>
    </source>
</evidence>
<protein>
    <submittedName>
        <fullName evidence="7">Polyprenyl synthetase family protein</fullName>
    </submittedName>
</protein>
<organism evidence="7 8">
    <name type="scientific">Streptomyces tauricus</name>
    <dbReference type="NCBI Taxonomy" id="68274"/>
    <lineage>
        <taxon>Bacteria</taxon>
        <taxon>Bacillati</taxon>
        <taxon>Actinomycetota</taxon>
        <taxon>Actinomycetes</taxon>
        <taxon>Kitasatosporales</taxon>
        <taxon>Streptomycetaceae</taxon>
        <taxon>Streptomyces</taxon>
        <taxon>Streptomyces aurantiacus group</taxon>
    </lineage>
</organism>
<evidence type="ECO:0000256" key="2">
    <source>
        <dbReference type="ARBA" id="ARBA00006706"/>
    </source>
</evidence>